<gene>
    <name evidence="1" type="ORF">CEUSTIGMA_g12833.t1</name>
</gene>
<evidence type="ECO:0000313" key="1">
    <source>
        <dbReference type="EMBL" id="GAX85417.1"/>
    </source>
</evidence>
<name>A0A250XQS6_9CHLO</name>
<reference evidence="1 2" key="1">
    <citation type="submission" date="2017-08" db="EMBL/GenBank/DDBJ databases">
        <title>Acidophilic green algal genome provides insights into adaptation to an acidic environment.</title>
        <authorList>
            <person name="Hirooka S."/>
            <person name="Hirose Y."/>
            <person name="Kanesaki Y."/>
            <person name="Higuchi S."/>
            <person name="Fujiwara T."/>
            <person name="Onuma R."/>
            <person name="Era A."/>
            <person name="Ohbayashi R."/>
            <person name="Uzuka A."/>
            <person name="Nozaki H."/>
            <person name="Yoshikawa H."/>
            <person name="Miyagishima S.Y."/>
        </authorList>
    </citation>
    <scope>NUCLEOTIDE SEQUENCE [LARGE SCALE GENOMIC DNA]</scope>
    <source>
        <strain evidence="1 2">NIES-2499</strain>
    </source>
</reference>
<protein>
    <submittedName>
        <fullName evidence="1">Uncharacterized protein</fullName>
    </submittedName>
</protein>
<evidence type="ECO:0000313" key="2">
    <source>
        <dbReference type="Proteomes" id="UP000232323"/>
    </source>
</evidence>
<sequence length="100" mass="11597">MAKTSITVVWRTSFLLKEHVFRSYQHADGYVPQAHFSTEARRLLFDSYAESALQPIGVHIWDVYGICAMGDYRPNDMVHTDGQTTWAQNKDMMDLFVCYD</sequence>
<organism evidence="1 2">
    <name type="scientific">Chlamydomonas eustigma</name>
    <dbReference type="NCBI Taxonomy" id="1157962"/>
    <lineage>
        <taxon>Eukaryota</taxon>
        <taxon>Viridiplantae</taxon>
        <taxon>Chlorophyta</taxon>
        <taxon>core chlorophytes</taxon>
        <taxon>Chlorophyceae</taxon>
        <taxon>CS clade</taxon>
        <taxon>Chlamydomonadales</taxon>
        <taxon>Chlamydomonadaceae</taxon>
        <taxon>Chlamydomonas</taxon>
    </lineage>
</organism>
<keyword evidence="2" id="KW-1185">Reference proteome</keyword>
<dbReference type="EMBL" id="BEGY01000168">
    <property type="protein sequence ID" value="GAX85417.1"/>
    <property type="molecule type" value="Genomic_DNA"/>
</dbReference>
<dbReference type="Proteomes" id="UP000232323">
    <property type="component" value="Unassembled WGS sequence"/>
</dbReference>
<comment type="caution">
    <text evidence="1">The sequence shown here is derived from an EMBL/GenBank/DDBJ whole genome shotgun (WGS) entry which is preliminary data.</text>
</comment>
<dbReference type="AlphaFoldDB" id="A0A250XQS6"/>
<accession>A0A250XQS6</accession>
<proteinExistence type="predicted"/>